<organism evidence="2">
    <name type="scientific">marine sediment metagenome</name>
    <dbReference type="NCBI Taxonomy" id="412755"/>
    <lineage>
        <taxon>unclassified sequences</taxon>
        <taxon>metagenomes</taxon>
        <taxon>ecological metagenomes</taxon>
    </lineage>
</organism>
<name>A0A0F9SDZ8_9ZZZZ</name>
<keyword evidence="1" id="KW-0812">Transmembrane</keyword>
<keyword evidence="1" id="KW-0472">Membrane</keyword>
<protein>
    <submittedName>
        <fullName evidence="2">Uncharacterized protein</fullName>
    </submittedName>
</protein>
<accession>A0A0F9SDZ8</accession>
<dbReference type="EMBL" id="LAZR01000483">
    <property type="protein sequence ID" value="KKN67090.1"/>
    <property type="molecule type" value="Genomic_DNA"/>
</dbReference>
<sequence>MDVTILATALPATEWDLWVAQIGTGLILAVGGWILLKSLGFVE</sequence>
<evidence type="ECO:0000313" key="2">
    <source>
        <dbReference type="EMBL" id="KKN67090.1"/>
    </source>
</evidence>
<feature type="transmembrane region" description="Helical" evidence="1">
    <location>
        <begin position="18"/>
        <end position="36"/>
    </location>
</feature>
<proteinExistence type="predicted"/>
<evidence type="ECO:0000256" key="1">
    <source>
        <dbReference type="SAM" id="Phobius"/>
    </source>
</evidence>
<reference evidence="2" key="1">
    <citation type="journal article" date="2015" name="Nature">
        <title>Complex archaea that bridge the gap between prokaryotes and eukaryotes.</title>
        <authorList>
            <person name="Spang A."/>
            <person name="Saw J.H."/>
            <person name="Jorgensen S.L."/>
            <person name="Zaremba-Niedzwiedzka K."/>
            <person name="Martijn J."/>
            <person name="Lind A.E."/>
            <person name="van Eijk R."/>
            <person name="Schleper C."/>
            <person name="Guy L."/>
            <person name="Ettema T.J."/>
        </authorList>
    </citation>
    <scope>NUCLEOTIDE SEQUENCE</scope>
</reference>
<gene>
    <name evidence="2" type="ORF">LCGC14_0464370</name>
</gene>
<dbReference type="AlphaFoldDB" id="A0A0F9SDZ8"/>
<keyword evidence="1" id="KW-1133">Transmembrane helix</keyword>
<comment type="caution">
    <text evidence="2">The sequence shown here is derived from an EMBL/GenBank/DDBJ whole genome shotgun (WGS) entry which is preliminary data.</text>
</comment>